<proteinExistence type="predicted"/>
<dbReference type="AlphaFoldDB" id="A0A163Z187"/>
<feature type="transmembrane region" description="Helical" evidence="1">
    <location>
        <begin position="34"/>
        <end position="60"/>
    </location>
</feature>
<dbReference type="Proteomes" id="UP000076574">
    <property type="component" value="Unassembled WGS sequence"/>
</dbReference>
<organism evidence="2 3">
    <name type="scientific">Tardiphaga robiniae</name>
    <dbReference type="NCBI Taxonomy" id="943830"/>
    <lineage>
        <taxon>Bacteria</taxon>
        <taxon>Pseudomonadati</taxon>
        <taxon>Pseudomonadota</taxon>
        <taxon>Alphaproteobacteria</taxon>
        <taxon>Hyphomicrobiales</taxon>
        <taxon>Nitrobacteraceae</taxon>
        <taxon>Tardiphaga</taxon>
    </lineage>
</organism>
<evidence type="ECO:0000256" key="1">
    <source>
        <dbReference type="SAM" id="Phobius"/>
    </source>
</evidence>
<dbReference type="EMBL" id="LVYV01000014">
    <property type="protein sequence ID" value="KZD22804.1"/>
    <property type="molecule type" value="Genomic_DNA"/>
</dbReference>
<keyword evidence="1" id="KW-1133">Transmembrane helix</keyword>
<name>A0A163Z187_9BRAD</name>
<evidence type="ECO:0000313" key="3">
    <source>
        <dbReference type="Proteomes" id="UP000076574"/>
    </source>
</evidence>
<accession>A0A163Z187</accession>
<reference evidence="2 3" key="1">
    <citation type="submission" date="2016-03" db="EMBL/GenBank/DDBJ databases">
        <title>Microsymbionts genomes from the relict species Vavilovia formosa (Stev.) Fed.</title>
        <authorList>
            <person name="Kopat V."/>
            <person name="Chirak E."/>
            <person name="Kimeklis A."/>
            <person name="Andronov E."/>
        </authorList>
    </citation>
    <scope>NUCLEOTIDE SEQUENCE [LARGE SCALE GENOMIC DNA]</scope>
    <source>
        <strain evidence="2 3">Vaf07</strain>
    </source>
</reference>
<sequence>MFLASMEAEMNRDMGELLDHVPLLVKAYGRWPSYVYLLLFTPLSRGLLGAMATIAALVVYHQLR</sequence>
<keyword evidence="1" id="KW-0472">Membrane</keyword>
<dbReference type="STRING" id="943830.A4A58_28100"/>
<keyword evidence="3" id="KW-1185">Reference proteome</keyword>
<gene>
    <name evidence="2" type="ORF">A4A58_28100</name>
</gene>
<evidence type="ECO:0000313" key="2">
    <source>
        <dbReference type="EMBL" id="KZD22804.1"/>
    </source>
</evidence>
<comment type="caution">
    <text evidence="2">The sequence shown here is derived from an EMBL/GenBank/DDBJ whole genome shotgun (WGS) entry which is preliminary data.</text>
</comment>
<protein>
    <submittedName>
        <fullName evidence="2">Uncharacterized protein</fullName>
    </submittedName>
</protein>
<keyword evidence="1" id="KW-0812">Transmembrane</keyword>